<dbReference type="InterPro" id="IPR016181">
    <property type="entry name" value="Acyl_CoA_acyltransferase"/>
</dbReference>
<dbReference type="PROSITE" id="PS51186">
    <property type="entry name" value="GNAT"/>
    <property type="match status" value="1"/>
</dbReference>
<keyword evidence="8" id="KW-0812">Transmembrane</keyword>
<dbReference type="SUPFAM" id="SSF55729">
    <property type="entry name" value="Acyl-CoA N-acyltransferases (Nat)"/>
    <property type="match status" value="1"/>
</dbReference>
<evidence type="ECO:0000256" key="4">
    <source>
        <dbReference type="ARBA" id="ARBA00022691"/>
    </source>
</evidence>
<dbReference type="GO" id="GO:0003723">
    <property type="term" value="F:RNA binding"/>
    <property type="evidence" value="ECO:0007669"/>
    <property type="project" value="UniProtKB-UniRule"/>
</dbReference>
<dbReference type="InterPro" id="IPR049560">
    <property type="entry name" value="MeTrfase_RsmB-F_NOP2_cat"/>
</dbReference>
<dbReference type="PROSITE" id="PS01153">
    <property type="entry name" value="NOL1_NOP2_SUN"/>
    <property type="match status" value="1"/>
</dbReference>
<dbReference type="CDD" id="cd02440">
    <property type="entry name" value="AdoMet_MTases"/>
    <property type="match status" value="1"/>
</dbReference>
<dbReference type="GO" id="GO:0016747">
    <property type="term" value="F:acyltransferase activity, transferring groups other than amino-acyl groups"/>
    <property type="evidence" value="ECO:0007669"/>
    <property type="project" value="InterPro"/>
</dbReference>
<evidence type="ECO:0000256" key="5">
    <source>
        <dbReference type="ARBA" id="ARBA00022884"/>
    </source>
</evidence>
<evidence type="ECO:0000256" key="2">
    <source>
        <dbReference type="ARBA" id="ARBA00022603"/>
    </source>
</evidence>
<evidence type="ECO:0000256" key="7">
    <source>
        <dbReference type="SAM" id="MobiDB-lite"/>
    </source>
</evidence>
<keyword evidence="5 6" id="KW-0694">RNA-binding</keyword>
<evidence type="ECO:0000256" key="3">
    <source>
        <dbReference type="ARBA" id="ARBA00022679"/>
    </source>
</evidence>
<keyword evidence="8" id="KW-1133">Transmembrane helix</keyword>
<dbReference type="GO" id="GO:0008173">
    <property type="term" value="F:RNA methyltransferase activity"/>
    <property type="evidence" value="ECO:0007669"/>
    <property type="project" value="InterPro"/>
</dbReference>
<feature type="active site" description="Nucleophile" evidence="6">
    <location>
        <position position="287"/>
    </location>
</feature>
<dbReference type="PANTHER" id="PTHR22808">
    <property type="entry name" value="NCL1 YEAST -RELATED NOL1/NOP2/FMU SUN DOMAIN-CONTAINING"/>
    <property type="match status" value="1"/>
</dbReference>
<dbReference type="PROSITE" id="PS51686">
    <property type="entry name" value="SAM_MT_RSMB_NOP"/>
    <property type="match status" value="1"/>
</dbReference>
<dbReference type="Pfam" id="PF01189">
    <property type="entry name" value="Methyltr_RsmB-F"/>
    <property type="match status" value="1"/>
</dbReference>
<dbReference type="Gene3D" id="3.40.630.30">
    <property type="match status" value="1"/>
</dbReference>
<evidence type="ECO:0000256" key="8">
    <source>
        <dbReference type="SAM" id="Phobius"/>
    </source>
</evidence>
<feature type="binding site" evidence="6">
    <location>
        <position position="233"/>
    </location>
    <ligand>
        <name>S-adenosyl-L-methionine</name>
        <dbReference type="ChEBI" id="CHEBI:59789"/>
    </ligand>
</feature>
<comment type="similarity">
    <text evidence="1 6">Belongs to the class I-like SAM-binding methyltransferase superfamily. RsmB/NOP family.</text>
</comment>
<accession>A0A8J2X5T1</accession>
<feature type="compositionally biased region" description="Low complexity" evidence="7">
    <location>
        <begin position="1"/>
        <end position="24"/>
    </location>
</feature>
<evidence type="ECO:0000256" key="1">
    <source>
        <dbReference type="ARBA" id="ARBA00007494"/>
    </source>
</evidence>
<protein>
    <recommendedName>
        <fullName evidence="13">SAM-dependent MTase RsmB/NOP-type domain-containing protein</fullName>
    </recommendedName>
</protein>
<dbReference type="PRINTS" id="PR02008">
    <property type="entry name" value="RCMTFAMILY"/>
</dbReference>
<keyword evidence="12" id="KW-1185">Reference proteome</keyword>
<evidence type="ECO:0008006" key="13">
    <source>
        <dbReference type="Google" id="ProtNLM"/>
    </source>
</evidence>
<dbReference type="GO" id="GO:0001510">
    <property type="term" value="P:RNA methylation"/>
    <property type="evidence" value="ECO:0007669"/>
    <property type="project" value="InterPro"/>
</dbReference>
<dbReference type="InterPro" id="IPR029063">
    <property type="entry name" value="SAM-dependent_MTases_sf"/>
</dbReference>
<dbReference type="PANTHER" id="PTHR22808:SF1">
    <property type="entry name" value="RNA CYTOSINE-C(5)-METHYLTRANSFERASE NSUN2-RELATED"/>
    <property type="match status" value="1"/>
</dbReference>
<comment type="caution">
    <text evidence="11">The sequence shown here is derived from an EMBL/GenBank/DDBJ whole genome shotgun (WGS) entry which is preliminary data.</text>
</comment>
<proteinExistence type="inferred from homology"/>
<organism evidence="11 12">
    <name type="scientific">Pelagomonas calceolata</name>
    <dbReference type="NCBI Taxonomy" id="35677"/>
    <lineage>
        <taxon>Eukaryota</taxon>
        <taxon>Sar</taxon>
        <taxon>Stramenopiles</taxon>
        <taxon>Ochrophyta</taxon>
        <taxon>Pelagophyceae</taxon>
        <taxon>Pelagomonadales</taxon>
        <taxon>Pelagomonadaceae</taxon>
        <taxon>Pelagomonas</taxon>
    </lineage>
</organism>
<evidence type="ECO:0000259" key="9">
    <source>
        <dbReference type="PROSITE" id="PS51186"/>
    </source>
</evidence>
<dbReference type="InterPro" id="IPR000182">
    <property type="entry name" value="GNAT_dom"/>
</dbReference>
<sequence length="793" mass="85756">MAKPAQPALQRAAKAATTAGEAHASSNAPKEKPTAGEQRFEAYYAQQHLVPAPEFAKLLEALRKPLPITFRIFDATRDGTCARLEAEARALGATRLQAKGAWTFAGEARRELRAQGDKTRDGALRDFLVRGDRFRCLRRQEEVSMASVEALDPRPNDVVLDCCAAPGSKTTQLVERCEGGCVVAVEYDAKRARALVARSLHVCGGDRAARLVVCKGDATKLPSSQRFDRVLCDVPCSGDGALRKTGMRAYRRWRCADALALHDLQLRIALKGADLLKVGGRLVYSTCSLNPVENEAVVFRLLEARPDLALVDHGLGTAWRARPGLATWRLLVDDHRGDGVAVASDAYAHLRPPSMDIGLRRCARLYPHDGDRGGFFLAVFVKKTFSLTTPRLRLRPFAAADAARLPALCGDLEVSRTCMRVPHPYGITEARFFLDKVCDGGASSTQGLTLRDRIIQMKRGAGPSLTLAVVKRDGDELIGCVSLDRDNFNETPRIGYWLGRAFWRRGYATEAARAIIAHGFDVLKLENIEGTHFLENPASGAVLRKLGFVPVEDGPSPPQACAARGGVELPTATLRLARPQSRPSTDAHPLRLIDEDAWRRLVLELDVKAGLPFGNALFARSGGGARGAGAWLLDRTAAIVLSRLLAAGVAVEGAGVKIVEKRGGGEAARQLGTDLFDGRLTYDGADALLRRGALGAKRVVDVDATAWRVLLKGGRIPLRDLPAEMMEMSPGTAVARHGGSSITLWRGAADAVTVMVRGDDLERLRRGIPAGRSYLRYAVAVAAVAAIAVMRRR</sequence>
<keyword evidence="8" id="KW-0472">Membrane</keyword>
<feature type="binding site" evidence="6">
    <location>
        <position position="217"/>
    </location>
    <ligand>
        <name>S-adenosyl-L-methionine</name>
        <dbReference type="ChEBI" id="CHEBI:59789"/>
    </ligand>
</feature>
<dbReference type="SUPFAM" id="SSF53335">
    <property type="entry name" value="S-adenosyl-L-methionine-dependent methyltransferases"/>
    <property type="match status" value="1"/>
</dbReference>
<feature type="binding site" evidence="6">
    <location>
        <begin position="163"/>
        <end position="169"/>
    </location>
    <ligand>
        <name>S-adenosyl-L-methionine</name>
        <dbReference type="ChEBI" id="CHEBI:59789"/>
    </ligand>
</feature>
<dbReference type="InterPro" id="IPR018314">
    <property type="entry name" value="RsmB/NOL1/NOP2-like_CS"/>
</dbReference>
<dbReference type="Proteomes" id="UP000789595">
    <property type="component" value="Unassembled WGS sequence"/>
</dbReference>
<feature type="region of interest" description="Disordered" evidence="7">
    <location>
        <begin position="1"/>
        <end position="35"/>
    </location>
</feature>
<dbReference type="InterPro" id="IPR001678">
    <property type="entry name" value="MeTrfase_RsmB-F_NOP2_dom"/>
</dbReference>
<dbReference type="Gene3D" id="3.40.50.150">
    <property type="entry name" value="Vaccinia Virus protein VP39"/>
    <property type="match status" value="1"/>
</dbReference>
<evidence type="ECO:0000256" key="6">
    <source>
        <dbReference type="PROSITE-ProRule" id="PRU01023"/>
    </source>
</evidence>
<feature type="binding site" evidence="6">
    <location>
        <position position="186"/>
    </location>
    <ligand>
        <name>S-adenosyl-L-methionine</name>
        <dbReference type="ChEBI" id="CHEBI:59789"/>
    </ligand>
</feature>
<keyword evidence="4 6" id="KW-0949">S-adenosyl-L-methionine</keyword>
<gene>
    <name evidence="11" type="ORF">PECAL_5P12670</name>
</gene>
<keyword evidence="2 6" id="KW-0489">Methyltransferase</keyword>
<dbReference type="Pfam" id="PF13302">
    <property type="entry name" value="Acetyltransf_3"/>
    <property type="match status" value="1"/>
</dbReference>
<evidence type="ECO:0000259" key="10">
    <source>
        <dbReference type="PROSITE" id="PS51686"/>
    </source>
</evidence>
<feature type="transmembrane region" description="Helical" evidence="8">
    <location>
        <begin position="774"/>
        <end position="790"/>
    </location>
</feature>
<keyword evidence="3 6" id="KW-0808">Transferase</keyword>
<dbReference type="AlphaFoldDB" id="A0A8J2X5T1"/>
<dbReference type="InterPro" id="IPR023267">
    <property type="entry name" value="RCMT"/>
</dbReference>
<evidence type="ECO:0000313" key="11">
    <source>
        <dbReference type="EMBL" id="CAH0376661.1"/>
    </source>
</evidence>
<reference evidence="11" key="1">
    <citation type="submission" date="2021-11" db="EMBL/GenBank/DDBJ databases">
        <authorList>
            <consortium name="Genoscope - CEA"/>
            <person name="William W."/>
        </authorList>
    </citation>
    <scope>NUCLEOTIDE SEQUENCE</scope>
</reference>
<name>A0A8J2X5T1_9STRA</name>
<feature type="domain" description="N-acetyltransferase" evidence="9">
    <location>
        <begin position="392"/>
        <end position="570"/>
    </location>
</feature>
<evidence type="ECO:0000313" key="12">
    <source>
        <dbReference type="Proteomes" id="UP000789595"/>
    </source>
</evidence>
<dbReference type="EMBL" id="CAKKNE010000005">
    <property type="protein sequence ID" value="CAH0376661.1"/>
    <property type="molecule type" value="Genomic_DNA"/>
</dbReference>
<feature type="domain" description="SAM-dependent MTase RsmB/NOP-type" evidence="10">
    <location>
        <begin position="58"/>
        <end position="383"/>
    </location>
</feature>
<dbReference type="OrthoDB" id="6093671at2759"/>